<protein>
    <submittedName>
        <fullName evidence="1">Uncharacterized protein</fullName>
    </submittedName>
</protein>
<name>S4NYF5_9NEOP</name>
<dbReference type="AlphaFoldDB" id="S4NYF5"/>
<accession>S4NYF5</accession>
<evidence type="ECO:0000313" key="1">
    <source>
        <dbReference type="EMBL" id="JAA83931.1"/>
    </source>
</evidence>
<organism evidence="1">
    <name type="scientific">Pararge aegeria</name>
    <name type="common">speckled wood butterfly</name>
    <dbReference type="NCBI Taxonomy" id="116150"/>
    <lineage>
        <taxon>Eukaryota</taxon>
        <taxon>Metazoa</taxon>
        <taxon>Ecdysozoa</taxon>
        <taxon>Arthropoda</taxon>
        <taxon>Hexapoda</taxon>
        <taxon>Insecta</taxon>
        <taxon>Pterygota</taxon>
        <taxon>Neoptera</taxon>
        <taxon>Endopterygota</taxon>
        <taxon>Lepidoptera</taxon>
        <taxon>Glossata</taxon>
        <taxon>Ditrysia</taxon>
        <taxon>Papilionoidea</taxon>
        <taxon>Nymphalidae</taxon>
        <taxon>Satyrinae</taxon>
        <taxon>Satyrini</taxon>
        <taxon>Parargina</taxon>
        <taxon>Pararge</taxon>
    </lineage>
</organism>
<dbReference type="EMBL" id="GAIX01008629">
    <property type="protein sequence ID" value="JAA83931.1"/>
    <property type="molecule type" value="Transcribed_RNA"/>
</dbReference>
<reference evidence="1" key="2">
    <citation type="submission" date="2013-05" db="EMBL/GenBank/DDBJ databases">
        <authorList>
            <person name="Carter J.-M."/>
            <person name="Baker S.C."/>
            <person name="Pink R."/>
            <person name="Carter D.R.F."/>
            <person name="Collins A."/>
            <person name="Tomlin J."/>
            <person name="Gibbs M."/>
            <person name="Breuker C.J."/>
        </authorList>
    </citation>
    <scope>NUCLEOTIDE SEQUENCE</scope>
    <source>
        <tissue evidence="1">Ovary</tissue>
    </source>
</reference>
<sequence>MSSFAGHPWSSSSVVAHILMTKWRFTIENAQVTLKILKSLLVSLIYLKSSLNFSRISSPDLNFMKIGPHGKYIQSQTKILLFKSVYQSSQLTNIKKQVN</sequence>
<reference evidence="1" key="1">
    <citation type="journal article" date="2013" name="BMC Genomics">
        <title>Unscrambling butterfly oogenesis.</title>
        <authorList>
            <person name="Carter J.M."/>
            <person name="Baker S.C."/>
            <person name="Pink R."/>
            <person name="Carter D.R."/>
            <person name="Collins A."/>
            <person name="Tomlin J."/>
            <person name="Gibbs M."/>
            <person name="Breuker C.J."/>
        </authorList>
    </citation>
    <scope>NUCLEOTIDE SEQUENCE</scope>
    <source>
        <tissue evidence="1">Ovary</tissue>
    </source>
</reference>
<proteinExistence type="predicted"/>